<dbReference type="GO" id="GO:0042721">
    <property type="term" value="C:TIM22 mitochondrial import inner membrane insertion complex"/>
    <property type="evidence" value="ECO:0007669"/>
    <property type="project" value="InterPro"/>
</dbReference>
<dbReference type="OrthoDB" id="5970620at2759"/>
<accession>A0A8J5JUD5</accession>
<protein>
    <submittedName>
        <fullName evidence="1">Mitochondrial import inner membrane translocase subunit Tim29-like</fullName>
    </submittedName>
</protein>
<gene>
    <name evidence="1" type="primary">TIMM29-L</name>
    <name evidence="1" type="ORF">Hamer_G003686</name>
</gene>
<dbReference type="PANTHER" id="PTHR21435">
    <property type="entry name" value="MITOCHONDRIAL IMPORT INNER MEMBRANE TRANSLOCASE SUBUNIT TIM29"/>
    <property type="match status" value="1"/>
</dbReference>
<dbReference type="Proteomes" id="UP000747542">
    <property type="component" value="Unassembled WGS sequence"/>
</dbReference>
<evidence type="ECO:0000313" key="2">
    <source>
        <dbReference type="Proteomes" id="UP000747542"/>
    </source>
</evidence>
<dbReference type="AlphaFoldDB" id="A0A8J5JUD5"/>
<dbReference type="InterPro" id="IPR019322">
    <property type="entry name" value="TIMM29"/>
</dbReference>
<proteinExistence type="predicted"/>
<sequence length="200" mass="23756">MFTTAVRGMSSMIVKRPWKIRLPKRLKGGFIEKWGDYWVTVAQDYKEVAYDVVKDSRKQPFKASMVMSLIAGYMYAVKTNPDEMEFQDTLQRYMNESAMLSEKIRNKEVDAHFNYMIDCYNHGLVRRLSLGFCSILWVDNYSKVCGVFKSRCEYLKPRLLTFHERIMDVGFLGSWWIIDKKMEEFDINLEEWTETDAEIR</sequence>
<dbReference type="PANTHER" id="PTHR21435:SF1">
    <property type="entry name" value="MITOCHONDRIAL IMPORT INNER MEMBRANE TRANSLOCASE SUBUNIT TIM29"/>
    <property type="match status" value="1"/>
</dbReference>
<comment type="caution">
    <text evidence="1">The sequence shown here is derived from an EMBL/GenBank/DDBJ whole genome shotgun (WGS) entry which is preliminary data.</text>
</comment>
<reference evidence="1" key="1">
    <citation type="journal article" date="2021" name="Sci. Adv.">
        <title>The American lobster genome reveals insights on longevity, neural, and immune adaptations.</title>
        <authorList>
            <person name="Polinski J.M."/>
            <person name="Zimin A.V."/>
            <person name="Clark K.F."/>
            <person name="Kohn A.B."/>
            <person name="Sadowski N."/>
            <person name="Timp W."/>
            <person name="Ptitsyn A."/>
            <person name="Khanna P."/>
            <person name="Romanova D.Y."/>
            <person name="Williams P."/>
            <person name="Greenwood S.J."/>
            <person name="Moroz L.L."/>
            <person name="Walt D.R."/>
            <person name="Bodnar A.G."/>
        </authorList>
    </citation>
    <scope>NUCLEOTIDE SEQUENCE</scope>
    <source>
        <strain evidence="1">GMGI-L3</strain>
    </source>
</reference>
<name>A0A8J5JUD5_HOMAM</name>
<dbReference type="EMBL" id="JAHLQT010025476">
    <property type="protein sequence ID" value="KAG7164477.1"/>
    <property type="molecule type" value="Genomic_DNA"/>
</dbReference>
<organism evidence="1 2">
    <name type="scientific">Homarus americanus</name>
    <name type="common">American lobster</name>
    <dbReference type="NCBI Taxonomy" id="6706"/>
    <lineage>
        <taxon>Eukaryota</taxon>
        <taxon>Metazoa</taxon>
        <taxon>Ecdysozoa</taxon>
        <taxon>Arthropoda</taxon>
        <taxon>Crustacea</taxon>
        <taxon>Multicrustacea</taxon>
        <taxon>Malacostraca</taxon>
        <taxon>Eumalacostraca</taxon>
        <taxon>Eucarida</taxon>
        <taxon>Decapoda</taxon>
        <taxon>Pleocyemata</taxon>
        <taxon>Astacidea</taxon>
        <taxon>Nephropoidea</taxon>
        <taxon>Nephropidae</taxon>
        <taxon>Homarus</taxon>
    </lineage>
</organism>
<evidence type="ECO:0000313" key="1">
    <source>
        <dbReference type="EMBL" id="KAG7164477.1"/>
    </source>
</evidence>
<dbReference type="GO" id="GO:0045039">
    <property type="term" value="P:protein insertion into mitochondrial inner membrane"/>
    <property type="evidence" value="ECO:0007669"/>
    <property type="project" value="TreeGrafter"/>
</dbReference>
<keyword evidence="2" id="KW-1185">Reference proteome</keyword>
<dbReference type="Pfam" id="PF10171">
    <property type="entry name" value="Tim29"/>
    <property type="match status" value="1"/>
</dbReference>